<dbReference type="Proteomes" id="UP000007887">
    <property type="component" value="Plasmid pSRC1"/>
</dbReference>
<keyword evidence="3" id="KW-0050">Antiport</keyword>
<accession>I0GWD0</accession>
<keyword evidence="2" id="KW-0813">Transport</keyword>
<organism evidence="11 12">
    <name type="scientific">Selenomonas ruminantium subsp. lactilytica (strain NBRC 103574 / TAM6421)</name>
    <dbReference type="NCBI Taxonomy" id="927704"/>
    <lineage>
        <taxon>Bacteria</taxon>
        <taxon>Bacillati</taxon>
        <taxon>Bacillota</taxon>
        <taxon>Negativicutes</taxon>
        <taxon>Selenomonadales</taxon>
        <taxon>Selenomonadaceae</taxon>
        <taxon>Selenomonas</taxon>
    </lineage>
</organism>
<sequence>MKQTDCQPRPHALALLPILVFLLLYLGAGIWYEYIAPVEGQMGFYVMSVVVAFGLALIVAFVQNRKRLFVENIQLCAQSIGDVNITIMLFIFLMAGAFSGIAKAAGGVESTAHLLLNFVPGTLAVPGLFLIACLISMSMGTSVGTITVLVPIAASVAENAGLSLPLTVASVVGGAMFGDNLSFISDTTIAATRTQGTRMQDKFYANLKLALPAALITLILLVILSLSGGAAELGTFDYSLLLALPYFLVLLMALTGRNVFLVLGTGILLFFVLGLATGMTDLSRAFSAMGAGTNGMFETMIVTILAASISAIMRDGGGFAALLAFIRQHFKGRRGGRLGIGLLTILMDVATANNTVAIVVAGPIARNISEEYGIEPRESASLLDTCSCIAQGIIPYGAQLLIASAIAGITSLSIIPFLFYPFFLAMAVLIWIALDRKNV</sequence>
<feature type="transmembrane region" description="Helical" evidence="9">
    <location>
        <begin position="259"/>
        <end position="280"/>
    </location>
</feature>
<dbReference type="HOGENOM" id="CLU_043525_0_0_9"/>
<keyword evidence="6 9" id="KW-1133">Transmembrane helix</keyword>
<dbReference type="AlphaFoldDB" id="I0GWD0"/>
<evidence type="ECO:0000256" key="7">
    <source>
        <dbReference type="ARBA" id="ARBA00023136"/>
    </source>
</evidence>
<dbReference type="GO" id="GO:0015297">
    <property type="term" value="F:antiporter activity"/>
    <property type="evidence" value="ECO:0007669"/>
    <property type="project" value="UniProtKB-KW"/>
</dbReference>
<feature type="transmembrane region" description="Helical" evidence="9">
    <location>
        <begin position="236"/>
        <end position="254"/>
    </location>
</feature>
<gene>
    <name evidence="11" type="ordered locus">SELR_pSRC102600</name>
</gene>
<feature type="transmembrane region" description="Helical" evidence="9">
    <location>
        <begin position="209"/>
        <end position="230"/>
    </location>
</feature>
<evidence type="ECO:0000256" key="6">
    <source>
        <dbReference type="ARBA" id="ARBA00022989"/>
    </source>
</evidence>
<evidence type="ECO:0000256" key="8">
    <source>
        <dbReference type="ARBA" id="ARBA00038435"/>
    </source>
</evidence>
<dbReference type="InterPro" id="IPR018461">
    <property type="entry name" value="Na/H_Antiport_NhaC-like_C"/>
</dbReference>
<dbReference type="PATRIC" id="fig|927704.6.peg.3188"/>
<evidence type="ECO:0000256" key="9">
    <source>
        <dbReference type="SAM" id="Phobius"/>
    </source>
</evidence>
<evidence type="ECO:0000313" key="12">
    <source>
        <dbReference type="Proteomes" id="UP000007887"/>
    </source>
</evidence>
<keyword evidence="5 9" id="KW-0812">Transmembrane</keyword>
<evidence type="ECO:0000256" key="3">
    <source>
        <dbReference type="ARBA" id="ARBA00022449"/>
    </source>
</evidence>
<evidence type="ECO:0000313" key="11">
    <source>
        <dbReference type="EMBL" id="BAL85067.1"/>
    </source>
</evidence>
<dbReference type="PANTHER" id="PTHR33451:SF5">
    <property type="entry name" value="NA+_H+ ANTIPORTER"/>
    <property type="match status" value="1"/>
</dbReference>
<dbReference type="KEGG" id="sri:SELR_pSRC102600"/>
<evidence type="ECO:0000256" key="2">
    <source>
        <dbReference type="ARBA" id="ARBA00022448"/>
    </source>
</evidence>
<evidence type="ECO:0000256" key="5">
    <source>
        <dbReference type="ARBA" id="ARBA00022692"/>
    </source>
</evidence>
<proteinExistence type="inferred from homology"/>
<name>I0GWD0_SELRL</name>
<feature type="domain" description="Na+/H+ antiporter NhaC-like C-terminal" evidence="10">
    <location>
        <begin position="86"/>
        <end position="224"/>
    </location>
</feature>
<reference evidence="11 12" key="1">
    <citation type="submission" date="2011-10" db="EMBL/GenBank/DDBJ databases">
        <title>Whole genome sequence of Selenomonas ruminantium subsp. lactilytica TAM6421.</title>
        <authorList>
            <person name="Oguchi A."/>
            <person name="Ankai A."/>
            <person name="Kaneko J."/>
            <person name="Yamada-Narita S."/>
            <person name="Fukui S."/>
            <person name="Takahashi M."/>
            <person name="Onodera T."/>
            <person name="Kojima S."/>
            <person name="Fushimi T."/>
            <person name="Abe N."/>
            <person name="Kamio Y."/>
            <person name="Yamazaki S."/>
            <person name="Fujita N."/>
        </authorList>
    </citation>
    <scope>NUCLEOTIDE SEQUENCE [LARGE SCALE GENOMIC DNA]</scope>
    <source>
        <strain evidence="12">NBRC 103574 / TAM6421</strain>
        <plasmid evidence="11 12">pSRC1</plasmid>
    </source>
</reference>
<evidence type="ECO:0000259" key="10">
    <source>
        <dbReference type="Pfam" id="PF03553"/>
    </source>
</evidence>
<feature type="transmembrane region" description="Helical" evidence="9">
    <location>
        <begin position="300"/>
        <end position="326"/>
    </location>
</feature>
<dbReference type="RefSeq" id="WP_014431276.1">
    <property type="nucleotide sequence ID" value="NC_017078.1"/>
</dbReference>
<feature type="transmembrane region" description="Helical" evidence="9">
    <location>
        <begin position="12"/>
        <end position="32"/>
    </location>
</feature>
<keyword evidence="7 9" id="KW-0472">Membrane</keyword>
<feature type="transmembrane region" description="Helical" evidence="9">
    <location>
        <begin position="401"/>
        <end position="434"/>
    </location>
</feature>
<feature type="transmembrane region" description="Helical" evidence="9">
    <location>
        <begin position="114"/>
        <end position="135"/>
    </location>
</feature>
<feature type="transmembrane region" description="Helical" evidence="9">
    <location>
        <begin position="83"/>
        <end position="102"/>
    </location>
</feature>
<evidence type="ECO:0000256" key="1">
    <source>
        <dbReference type="ARBA" id="ARBA00004651"/>
    </source>
</evidence>
<feature type="transmembrane region" description="Helical" evidence="9">
    <location>
        <begin position="44"/>
        <end position="62"/>
    </location>
</feature>
<protein>
    <submittedName>
        <fullName evidence="11">Putative sodium/hydrogen antiporter</fullName>
    </submittedName>
</protein>
<feature type="domain" description="Na+/H+ antiporter NhaC-like C-terminal" evidence="10">
    <location>
        <begin position="248"/>
        <end position="433"/>
    </location>
</feature>
<evidence type="ECO:0000256" key="4">
    <source>
        <dbReference type="ARBA" id="ARBA00022475"/>
    </source>
</evidence>
<dbReference type="Pfam" id="PF03553">
    <property type="entry name" value="Na_H_antiporter"/>
    <property type="match status" value="2"/>
</dbReference>
<keyword evidence="4" id="KW-1003">Cell membrane</keyword>
<keyword evidence="11" id="KW-0614">Plasmid</keyword>
<dbReference type="GO" id="GO:0005886">
    <property type="term" value="C:plasma membrane"/>
    <property type="evidence" value="ECO:0007669"/>
    <property type="project" value="UniProtKB-SubCell"/>
</dbReference>
<comment type="similarity">
    <text evidence="8">Belongs to the NhaC Na(+)/H(+) (TC 2.A.35) antiporter family.</text>
</comment>
<dbReference type="PANTHER" id="PTHR33451">
    <property type="entry name" value="MALATE-2H(+)/NA(+)-LACTATE ANTIPORTER"/>
    <property type="match status" value="1"/>
</dbReference>
<feature type="transmembrane region" description="Helical" evidence="9">
    <location>
        <begin position="338"/>
        <end position="361"/>
    </location>
</feature>
<geneLocation type="plasmid" evidence="11 12">
    <name>pSRC1</name>
</geneLocation>
<dbReference type="InterPro" id="IPR052180">
    <property type="entry name" value="NhaC_Na-H+_Antiporter"/>
</dbReference>
<dbReference type="OrthoDB" id="9790605at2"/>
<comment type="subcellular location">
    <subcellularLocation>
        <location evidence="1">Cell membrane</location>
        <topology evidence="1">Multi-pass membrane protein</topology>
    </subcellularLocation>
</comment>
<dbReference type="EMBL" id="AP012299">
    <property type="protein sequence ID" value="BAL85067.1"/>
    <property type="molecule type" value="Genomic_DNA"/>
</dbReference>